<dbReference type="PANTHER" id="PTHR11760">
    <property type="entry name" value="30S/40S RIBOSOMAL PROTEIN S3"/>
    <property type="match status" value="1"/>
</dbReference>
<evidence type="ECO:0000256" key="5">
    <source>
        <dbReference type="ARBA" id="ARBA00023274"/>
    </source>
</evidence>
<organism evidence="11 12">
    <name type="scientific">Ectothiorhodospira magna</name>
    <dbReference type="NCBI Taxonomy" id="867345"/>
    <lineage>
        <taxon>Bacteria</taxon>
        <taxon>Pseudomonadati</taxon>
        <taxon>Pseudomonadota</taxon>
        <taxon>Gammaproteobacteria</taxon>
        <taxon>Chromatiales</taxon>
        <taxon>Ectothiorhodospiraceae</taxon>
        <taxon>Ectothiorhodospira</taxon>
    </lineage>
</organism>
<keyword evidence="12" id="KW-1185">Reference proteome</keyword>
<dbReference type="HAMAP" id="MF_01309_B">
    <property type="entry name" value="Ribosomal_uS3_B"/>
    <property type="match status" value="1"/>
</dbReference>
<dbReference type="RefSeq" id="WP_090203006.1">
    <property type="nucleotide sequence ID" value="NZ_FOFO01000002.1"/>
</dbReference>
<dbReference type="InterPro" id="IPR018280">
    <property type="entry name" value="Ribosomal_uS3_CS"/>
</dbReference>
<dbReference type="InterPro" id="IPR015946">
    <property type="entry name" value="KH_dom-like_a/b"/>
</dbReference>
<dbReference type="FunFam" id="3.30.1140.32:FF:000001">
    <property type="entry name" value="30S ribosomal protein S3"/>
    <property type="match status" value="1"/>
</dbReference>
<keyword evidence="2 8" id="KW-0699">rRNA-binding</keyword>
<dbReference type="PANTHER" id="PTHR11760:SF19">
    <property type="entry name" value="SMALL RIBOSOMAL SUBUNIT PROTEIN US3C"/>
    <property type="match status" value="1"/>
</dbReference>
<dbReference type="InterPro" id="IPR001351">
    <property type="entry name" value="Ribosomal_uS3_C"/>
</dbReference>
<dbReference type="PROSITE" id="PS00548">
    <property type="entry name" value="RIBOSOMAL_S3"/>
    <property type="match status" value="1"/>
</dbReference>
<dbReference type="SMART" id="SM00322">
    <property type="entry name" value="KH"/>
    <property type="match status" value="1"/>
</dbReference>
<dbReference type="OrthoDB" id="9806396at2"/>
<dbReference type="Gene3D" id="3.30.1140.32">
    <property type="entry name" value="Ribosomal protein S3, C-terminal domain"/>
    <property type="match status" value="1"/>
</dbReference>
<evidence type="ECO:0000256" key="1">
    <source>
        <dbReference type="ARBA" id="ARBA00010761"/>
    </source>
</evidence>
<dbReference type="Proteomes" id="UP000199496">
    <property type="component" value="Unassembled WGS sequence"/>
</dbReference>
<dbReference type="CDD" id="cd02412">
    <property type="entry name" value="KH-II_30S_S3"/>
    <property type="match status" value="1"/>
</dbReference>
<evidence type="ECO:0000259" key="10">
    <source>
        <dbReference type="PROSITE" id="PS50823"/>
    </source>
</evidence>
<dbReference type="InterPro" id="IPR057258">
    <property type="entry name" value="Ribosomal_uS3"/>
</dbReference>
<dbReference type="InterPro" id="IPR036419">
    <property type="entry name" value="Ribosomal_S3_C_sf"/>
</dbReference>
<name>A0A1H8ZI53_9GAMM</name>
<dbReference type="Gene3D" id="3.30.300.20">
    <property type="match status" value="1"/>
</dbReference>
<evidence type="ECO:0000256" key="9">
    <source>
        <dbReference type="RuleBase" id="RU003624"/>
    </source>
</evidence>
<dbReference type="NCBIfam" id="TIGR01009">
    <property type="entry name" value="rpsC_bact"/>
    <property type="match status" value="1"/>
</dbReference>
<dbReference type="PROSITE" id="PS50823">
    <property type="entry name" value="KH_TYPE_2"/>
    <property type="match status" value="1"/>
</dbReference>
<dbReference type="EMBL" id="FOFO01000002">
    <property type="protein sequence ID" value="SEP64100.1"/>
    <property type="molecule type" value="Genomic_DNA"/>
</dbReference>
<dbReference type="GO" id="GO:0003729">
    <property type="term" value="F:mRNA binding"/>
    <property type="evidence" value="ECO:0007669"/>
    <property type="project" value="UniProtKB-UniRule"/>
</dbReference>
<evidence type="ECO:0000256" key="7">
    <source>
        <dbReference type="ARBA" id="ARBA00035257"/>
    </source>
</evidence>
<feature type="domain" description="KH type-2" evidence="10">
    <location>
        <begin position="39"/>
        <end position="110"/>
    </location>
</feature>
<evidence type="ECO:0000256" key="2">
    <source>
        <dbReference type="ARBA" id="ARBA00022730"/>
    </source>
</evidence>
<dbReference type="InterPro" id="IPR009019">
    <property type="entry name" value="KH_sf_prok-type"/>
</dbReference>
<dbReference type="Pfam" id="PF00189">
    <property type="entry name" value="Ribosomal_S3_C"/>
    <property type="match status" value="1"/>
</dbReference>
<comment type="subunit">
    <text evidence="8">Part of the 30S ribosomal subunit. Forms a tight complex with proteins S10 and S14.</text>
</comment>
<keyword evidence="3 8" id="KW-0694">RNA-binding</keyword>
<dbReference type="GO" id="GO:0019843">
    <property type="term" value="F:rRNA binding"/>
    <property type="evidence" value="ECO:0007669"/>
    <property type="project" value="UniProtKB-UniRule"/>
</dbReference>
<protein>
    <recommendedName>
        <fullName evidence="7 8">Small ribosomal subunit protein uS3</fullName>
    </recommendedName>
</protein>
<evidence type="ECO:0000256" key="3">
    <source>
        <dbReference type="ARBA" id="ARBA00022884"/>
    </source>
</evidence>
<gene>
    <name evidence="8" type="primary">rpsC</name>
    <name evidence="11" type="ORF">SAMN05421693_102168</name>
</gene>
<proteinExistence type="inferred from homology"/>
<dbReference type="GO" id="GO:0006412">
    <property type="term" value="P:translation"/>
    <property type="evidence" value="ECO:0007669"/>
    <property type="project" value="UniProtKB-UniRule"/>
</dbReference>
<dbReference type="InterPro" id="IPR004044">
    <property type="entry name" value="KH_dom_type_2"/>
</dbReference>
<dbReference type="SUPFAM" id="SSF54814">
    <property type="entry name" value="Prokaryotic type KH domain (KH-domain type II)"/>
    <property type="match status" value="1"/>
</dbReference>
<keyword evidence="5 8" id="KW-0687">Ribonucleoprotein</keyword>
<evidence type="ECO:0000256" key="6">
    <source>
        <dbReference type="ARBA" id="ARBA00024998"/>
    </source>
</evidence>
<keyword evidence="4 8" id="KW-0689">Ribosomal protein</keyword>
<accession>A0A1H8ZI53</accession>
<reference evidence="11 12" key="1">
    <citation type="submission" date="2016-10" db="EMBL/GenBank/DDBJ databases">
        <authorList>
            <person name="de Groot N.N."/>
        </authorList>
    </citation>
    <scope>NUCLEOTIDE SEQUENCE [LARGE SCALE GENOMIC DNA]</scope>
    <source>
        <strain evidence="11 12">B7-7</strain>
    </source>
</reference>
<dbReference type="Pfam" id="PF07650">
    <property type="entry name" value="KH_2"/>
    <property type="match status" value="1"/>
</dbReference>
<evidence type="ECO:0000313" key="12">
    <source>
        <dbReference type="Proteomes" id="UP000199496"/>
    </source>
</evidence>
<sequence length="228" mass="25378">MGQKVNPIGFRLGISADWASTWYADGRDYADNLHKDLEIRQFLKQKLAQASVSRIEIARPARQAFITIHTARPGIVIGKKGEDIEALRKEVAGRLGLGVPNVKINIEEIRKPETDAQLVAEGIAQQLERRIMFRRAMKRAVGNAMRLGALGVKVHVSGRLNGAEIARSEWYREGRVPLHTLRADIDYGFAEARTTYGIIGVKVWVFKGEVFDFDSKTDAPQDGKAAVN</sequence>
<dbReference type="STRING" id="867345.SAMN05421693_102168"/>
<dbReference type="GO" id="GO:0003735">
    <property type="term" value="F:structural constituent of ribosome"/>
    <property type="evidence" value="ECO:0007669"/>
    <property type="project" value="InterPro"/>
</dbReference>
<dbReference type="SUPFAM" id="SSF54821">
    <property type="entry name" value="Ribosomal protein S3 C-terminal domain"/>
    <property type="match status" value="1"/>
</dbReference>
<dbReference type="AlphaFoldDB" id="A0A1H8ZI53"/>
<comment type="function">
    <text evidence="6 8">Binds the lower part of the 30S subunit head. Binds mRNA in the 70S ribosome, positioning it for translation.</text>
</comment>
<comment type="similarity">
    <text evidence="1 8 9">Belongs to the universal ribosomal protein uS3 family.</text>
</comment>
<dbReference type="GO" id="GO:0022627">
    <property type="term" value="C:cytosolic small ribosomal subunit"/>
    <property type="evidence" value="ECO:0007669"/>
    <property type="project" value="TreeGrafter"/>
</dbReference>
<dbReference type="InterPro" id="IPR004087">
    <property type="entry name" value="KH_dom"/>
</dbReference>
<dbReference type="InterPro" id="IPR005704">
    <property type="entry name" value="Ribosomal_uS3_bac-typ"/>
</dbReference>
<evidence type="ECO:0000313" key="11">
    <source>
        <dbReference type="EMBL" id="SEP64100.1"/>
    </source>
</evidence>
<dbReference type="FunFam" id="3.30.300.20:FF:000001">
    <property type="entry name" value="30S ribosomal protein S3"/>
    <property type="match status" value="1"/>
</dbReference>
<evidence type="ECO:0000256" key="4">
    <source>
        <dbReference type="ARBA" id="ARBA00022980"/>
    </source>
</evidence>
<evidence type="ECO:0000256" key="8">
    <source>
        <dbReference type="HAMAP-Rule" id="MF_01309"/>
    </source>
</evidence>